<dbReference type="Gene3D" id="3.40.50.1110">
    <property type="entry name" value="SGNH hydrolase"/>
    <property type="match status" value="2"/>
</dbReference>
<dbReference type="OrthoDB" id="1433955at2759"/>
<dbReference type="EMBL" id="WOCE01000001">
    <property type="protein sequence ID" value="KAE9620593.1"/>
    <property type="molecule type" value="Genomic_DNA"/>
</dbReference>
<accession>A0A6A4R4G1</accession>
<dbReference type="InterPro" id="IPR050592">
    <property type="entry name" value="GDSL_lipolytic_enzyme"/>
</dbReference>
<reference evidence="3" key="1">
    <citation type="journal article" date="2020" name="Nat. Commun.">
        <title>Genome sequence of the cluster root forming white lupin.</title>
        <authorList>
            <person name="Hufnagel B."/>
            <person name="Marques A."/>
            <person name="Soriano A."/>
            <person name="Marques L."/>
            <person name="Divol F."/>
            <person name="Doumas P."/>
            <person name="Sallet E."/>
            <person name="Mancinotti D."/>
            <person name="Carrere S."/>
            <person name="Marande W."/>
            <person name="Arribat S."/>
            <person name="Keller J."/>
            <person name="Huneau C."/>
            <person name="Blein T."/>
            <person name="Aime D."/>
            <person name="Laguerre M."/>
            <person name="Taylor J."/>
            <person name="Schubert V."/>
            <person name="Nelson M."/>
            <person name="Geu-Flores F."/>
            <person name="Crespi M."/>
            <person name="Gallardo-Guerrero K."/>
            <person name="Delaux P.-M."/>
            <person name="Salse J."/>
            <person name="Berges H."/>
            <person name="Guyot R."/>
            <person name="Gouzy J."/>
            <person name="Peret B."/>
        </authorList>
    </citation>
    <scope>NUCLEOTIDE SEQUENCE [LARGE SCALE GENOMIC DNA]</scope>
    <source>
        <strain evidence="3">cv. Amiga</strain>
    </source>
</reference>
<keyword evidence="3" id="KW-1185">Reference proteome</keyword>
<organism evidence="2 3">
    <name type="scientific">Lupinus albus</name>
    <name type="common">White lupine</name>
    <name type="synonym">Lupinus termis</name>
    <dbReference type="NCBI Taxonomy" id="3870"/>
    <lineage>
        <taxon>Eukaryota</taxon>
        <taxon>Viridiplantae</taxon>
        <taxon>Streptophyta</taxon>
        <taxon>Embryophyta</taxon>
        <taxon>Tracheophyta</taxon>
        <taxon>Spermatophyta</taxon>
        <taxon>Magnoliopsida</taxon>
        <taxon>eudicotyledons</taxon>
        <taxon>Gunneridae</taxon>
        <taxon>Pentapetalae</taxon>
        <taxon>rosids</taxon>
        <taxon>fabids</taxon>
        <taxon>Fabales</taxon>
        <taxon>Fabaceae</taxon>
        <taxon>Papilionoideae</taxon>
        <taxon>50 kb inversion clade</taxon>
        <taxon>genistoids sensu lato</taxon>
        <taxon>core genistoids</taxon>
        <taxon>Genisteae</taxon>
        <taxon>Lupinus</taxon>
    </lineage>
</organism>
<dbReference type="Proteomes" id="UP000447434">
    <property type="component" value="Chromosome 1"/>
</dbReference>
<evidence type="ECO:0000313" key="2">
    <source>
        <dbReference type="EMBL" id="KAE9620593.1"/>
    </source>
</evidence>
<dbReference type="Pfam" id="PF00657">
    <property type="entry name" value="Lipase_GDSL"/>
    <property type="match status" value="2"/>
</dbReference>
<protein>
    <submittedName>
        <fullName evidence="2">Putative triacylglycerol lipase</fullName>
    </submittedName>
</protein>
<sequence length="259" mass="28654">MWYSISCFLLMVVVLNVGNGEPLVPALFIFGDSIVDMGNNNDRYTVVKATFPPYGRDFENHSPTGRFCNGKLATDFTAQTLGFTSYPPPYFNLKEKGSNLLNGANFASAGCGYYDSTSKLYNLYALGARRIGVPTLPPMGCLPASITLFGFSSNKCVTRLNNDAINFNVKLNTISQNLKNILPELNLVLLDIYQPLYDLVTKYSENGFFEARKACCGSGLLELAILCNKTVIGTCVNASQYSGMDFIQQRQQTRFWPII</sequence>
<proteinExistence type="inferred from homology"/>
<evidence type="ECO:0000256" key="1">
    <source>
        <dbReference type="ARBA" id="ARBA00008668"/>
    </source>
</evidence>
<evidence type="ECO:0000313" key="3">
    <source>
        <dbReference type="Proteomes" id="UP000447434"/>
    </source>
</evidence>
<dbReference type="PANTHER" id="PTHR45642">
    <property type="entry name" value="GDSL ESTERASE/LIPASE EXL3"/>
    <property type="match status" value="1"/>
</dbReference>
<dbReference type="PANTHER" id="PTHR45642:SF67">
    <property type="entry name" value="GDSL-LIKE LIPASE_ACYLHYDROLASE FAMILY PROTEIN, EXPRESSED"/>
    <property type="match status" value="1"/>
</dbReference>
<name>A0A6A4R4G1_LUPAL</name>
<dbReference type="GO" id="GO:0016788">
    <property type="term" value="F:hydrolase activity, acting on ester bonds"/>
    <property type="evidence" value="ECO:0007669"/>
    <property type="project" value="InterPro"/>
</dbReference>
<dbReference type="InterPro" id="IPR036514">
    <property type="entry name" value="SGNH_hydro_sf"/>
</dbReference>
<dbReference type="AlphaFoldDB" id="A0A6A4R4G1"/>
<comment type="caution">
    <text evidence="2">The sequence shown here is derived from an EMBL/GenBank/DDBJ whole genome shotgun (WGS) entry which is preliminary data.</text>
</comment>
<comment type="similarity">
    <text evidence="1">Belongs to the 'GDSL' lipolytic enzyme family.</text>
</comment>
<dbReference type="InterPro" id="IPR001087">
    <property type="entry name" value="GDSL"/>
</dbReference>
<gene>
    <name evidence="2" type="ORF">Lalb_Chr01g0004681</name>
</gene>